<dbReference type="SMART" id="SM01008">
    <property type="entry name" value="Ald_Xan_dh_C"/>
    <property type="match status" value="1"/>
</dbReference>
<dbReference type="EC" id="1.17.1.4" evidence="4"/>
<name>A0A840J7M3_9PSEU</name>
<evidence type="ECO:0000313" key="4">
    <source>
        <dbReference type="EMBL" id="MBB4689605.1"/>
    </source>
</evidence>
<dbReference type="Gene3D" id="3.30.365.10">
    <property type="entry name" value="Aldehyde oxidase/xanthine dehydrogenase, molybdopterin binding domain"/>
    <property type="match status" value="4"/>
</dbReference>
<evidence type="ECO:0000256" key="1">
    <source>
        <dbReference type="ARBA" id="ARBA00022505"/>
    </source>
</evidence>
<dbReference type="SUPFAM" id="SSF54665">
    <property type="entry name" value="CO dehydrogenase molybdoprotein N-domain-like"/>
    <property type="match status" value="1"/>
</dbReference>
<dbReference type="EMBL" id="JACHMG010000001">
    <property type="protein sequence ID" value="MBB4689605.1"/>
    <property type="molecule type" value="Genomic_DNA"/>
</dbReference>
<dbReference type="GO" id="GO:0005506">
    <property type="term" value="F:iron ion binding"/>
    <property type="evidence" value="ECO:0007669"/>
    <property type="project" value="InterPro"/>
</dbReference>
<dbReference type="Pfam" id="PF02738">
    <property type="entry name" value="MoCoBD_1"/>
    <property type="match status" value="1"/>
</dbReference>
<dbReference type="InterPro" id="IPR008274">
    <property type="entry name" value="AldOxase/xan_DH_MoCoBD1"/>
</dbReference>
<organism evidence="4 5">
    <name type="scientific">Amycolatopsis jiangsuensis</name>
    <dbReference type="NCBI Taxonomy" id="1181879"/>
    <lineage>
        <taxon>Bacteria</taxon>
        <taxon>Bacillati</taxon>
        <taxon>Actinomycetota</taxon>
        <taxon>Actinomycetes</taxon>
        <taxon>Pseudonocardiales</taxon>
        <taxon>Pseudonocardiaceae</taxon>
        <taxon>Amycolatopsis</taxon>
    </lineage>
</organism>
<accession>A0A840J7M3</accession>
<dbReference type="InterPro" id="IPR036856">
    <property type="entry name" value="Ald_Oxase/Xan_DH_a/b_sf"/>
</dbReference>
<dbReference type="AlphaFoldDB" id="A0A840J7M3"/>
<gene>
    <name evidence="4" type="ORF">BJY18_007090</name>
</gene>
<dbReference type="SUPFAM" id="SSF56003">
    <property type="entry name" value="Molybdenum cofactor-binding domain"/>
    <property type="match status" value="1"/>
</dbReference>
<keyword evidence="2 4" id="KW-0560">Oxidoreductase</keyword>
<keyword evidence="1" id="KW-0500">Molybdenum</keyword>
<sequence length="710" mass="75966">MTTTETKPHHGPVSTVGTSVERLEGSAKVTGAARYSFEVPADGVLYAWLVTSTIASGRITRVDTTAALADPEVVAILDHTSAPRLQEVGDTELEILQSSEVRFHGQVVAVVVANSPEAAREGAAQVVLEYDRYPHSVVLDPDSPDVYVPPIVNGGEATESEFGELDKELAESAVVLDAVYTTPPHHTAPIEPHAALAQWDGENLLLYNSDQGPYTTSAILAPLLGIPQERVRVVAEHIGGGFGSKFVPRALPVAVALAAKVLQRPVKGVLTRQQMFALNGHRSETRQRVRLGADADGRLRAIEHTSLQHTSRTMEFVENTTTSSRMVYRANAIRTSHTVGRLDIPTPSFMRTPGHVPGMFGLETAIDELAVETGLDPVELRRRNEPEVDLHTGLAFSSRGLQECLRVGAERFGWAGRDPQPGNRRDGRWLIGTGVAVSTHPDYTFPATATVRVDRDGRIGVRVAGADIGTGARTALTQLAAEEFGVPLSHVEVRIGDSSFGPAPAAGGSMGTSSWSWPMLAAAREIRGRIEASGGVVPEEGIEFTADSTDDLARRAALARHTFGAQFAEVRVDADTGEVRVDRLHATFAAGRIINARTARSQFLGGMIMGLGMALTEIGELDLQFGDFANHDFGNYHIAANADVRDLQAHWIDEVDDQLNPAGVKGIGELGIVGAAAAIGNAIHHATGVRLRSVPFRIEDVRSGLRAGSR</sequence>
<evidence type="ECO:0000259" key="3">
    <source>
        <dbReference type="SMART" id="SM01008"/>
    </source>
</evidence>
<dbReference type="Pfam" id="PF01315">
    <property type="entry name" value="Ald_Xan_dh_C"/>
    <property type="match status" value="1"/>
</dbReference>
<dbReference type="Pfam" id="PF20256">
    <property type="entry name" value="MoCoBD_2"/>
    <property type="match status" value="1"/>
</dbReference>
<dbReference type="Proteomes" id="UP000581769">
    <property type="component" value="Unassembled WGS sequence"/>
</dbReference>
<dbReference type="InterPro" id="IPR000674">
    <property type="entry name" value="Ald_Oxase/Xan_DH_a/b"/>
</dbReference>
<keyword evidence="5" id="KW-1185">Reference proteome</keyword>
<dbReference type="InterPro" id="IPR016208">
    <property type="entry name" value="Ald_Oxase/xanthine_DH-like"/>
</dbReference>
<dbReference type="PANTHER" id="PTHR11908:SF132">
    <property type="entry name" value="ALDEHYDE OXIDASE 1-RELATED"/>
    <property type="match status" value="1"/>
</dbReference>
<comment type="caution">
    <text evidence="4">The sequence shown here is derived from an EMBL/GenBank/DDBJ whole genome shotgun (WGS) entry which is preliminary data.</text>
</comment>
<dbReference type="InterPro" id="IPR037165">
    <property type="entry name" value="AldOxase/xan_DH_Mopterin-bd_sf"/>
</dbReference>
<dbReference type="GO" id="GO:0004854">
    <property type="term" value="F:xanthine dehydrogenase activity"/>
    <property type="evidence" value="ECO:0007669"/>
    <property type="project" value="UniProtKB-EC"/>
</dbReference>
<evidence type="ECO:0000313" key="5">
    <source>
        <dbReference type="Proteomes" id="UP000581769"/>
    </source>
</evidence>
<protein>
    <submittedName>
        <fullName evidence="4">Xanthine dehydrogenase YagR molybdenum-binding subunit</fullName>
        <ecNumber evidence="4">1.17.1.4</ecNumber>
    </submittedName>
</protein>
<dbReference type="InterPro" id="IPR046867">
    <property type="entry name" value="AldOxase/xan_DH_MoCoBD2"/>
</dbReference>
<dbReference type="PANTHER" id="PTHR11908">
    <property type="entry name" value="XANTHINE DEHYDROGENASE"/>
    <property type="match status" value="1"/>
</dbReference>
<proteinExistence type="predicted"/>
<feature type="domain" description="Aldehyde oxidase/xanthine dehydrogenase a/b hammerhead" evidence="3">
    <location>
        <begin position="30"/>
        <end position="134"/>
    </location>
</feature>
<reference evidence="4 5" key="1">
    <citation type="submission" date="2020-08" db="EMBL/GenBank/DDBJ databases">
        <title>Sequencing the genomes of 1000 actinobacteria strains.</title>
        <authorList>
            <person name="Klenk H.-P."/>
        </authorList>
    </citation>
    <scope>NUCLEOTIDE SEQUENCE [LARGE SCALE GENOMIC DNA]</scope>
    <source>
        <strain evidence="4 5">DSM 45859</strain>
    </source>
</reference>
<evidence type="ECO:0000256" key="2">
    <source>
        <dbReference type="ARBA" id="ARBA00023002"/>
    </source>
</evidence>
<dbReference type="RefSeq" id="WP_184784109.1">
    <property type="nucleotide sequence ID" value="NZ_JACHMG010000001.1"/>
</dbReference>
<dbReference type="Gene3D" id="3.90.1170.50">
    <property type="entry name" value="Aldehyde oxidase/xanthine dehydrogenase, a/b hammerhead"/>
    <property type="match status" value="1"/>
</dbReference>